<dbReference type="EMBL" id="CP002999">
    <property type="protein sequence ID" value="AEM69240.1"/>
    <property type="molecule type" value="Genomic_DNA"/>
</dbReference>
<evidence type="ECO:0000313" key="3">
    <source>
        <dbReference type="Proteomes" id="UP000008908"/>
    </source>
</evidence>
<dbReference type="KEGG" id="mrs:Murru_0184"/>
<dbReference type="PANTHER" id="PTHR36503:SF2">
    <property type="entry name" value="BLR2408 PROTEIN"/>
    <property type="match status" value="1"/>
</dbReference>
<dbReference type="AlphaFoldDB" id="G2PR59"/>
<evidence type="ECO:0000259" key="1">
    <source>
        <dbReference type="Pfam" id="PF22677"/>
    </source>
</evidence>
<evidence type="ECO:0000313" key="2">
    <source>
        <dbReference type="EMBL" id="AEM69240.1"/>
    </source>
</evidence>
<reference evidence="3" key="1">
    <citation type="submission" date="2011-08" db="EMBL/GenBank/DDBJ databases">
        <title>The complete genome of Muricauda ruestringensis DSM 13258.</title>
        <authorList>
            <person name="Lucas S."/>
            <person name="Han J."/>
            <person name="Lapidus A."/>
            <person name="Bruce D."/>
            <person name="Goodwin L."/>
            <person name="Pitluck S."/>
            <person name="Peters L."/>
            <person name="Kyrpides N."/>
            <person name="Mavromatis K."/>
            <person name="Ivanova N."/>
            <person name="Ovchinnikova G."/>
            <person name="Teshima H."/>
            <person name="Detter J.C."/>
            <person name="Tapia R."/>
            <person name="Han C."/>
            <person name="Land M."/>
            <person name="Hauser L."/>
            <person name="Markowitz V."/>
            <person name="Cheng J.-F."/>
            <person name="Hugenholtz P."/>
            <person name="Woyke T."/>
            <person name="Wu D."/>
            <person name="Spring S."/>
            <person name="Schroeder M."/>
            <person name="Brambilla E."/>
            <person name="Klenk H.-P."/>
            <person name="Eisen J.A."/>
        </authorList>
    </citation>
    <scope>NUCLEOTIDE SEQUENCE [LARGE SCALE GENOMIC DNA]</scope>
    <source>
        <strain evidence="3">DSM 13258 / LMG 19739 / B1</strain>
    </source>
</reference>
<dbReference type="PANTHER" id="PTHR36503">
    <property type="entry name" value="BLR2520 PROTEIN"/>
    <property type="match status" value="1"/>
</dbReference>
<dbReference type="STRING" id="886377.Murru_0184"/>
<organism evidence="2 3">
    <name type="scientific">Allomuricauda ruestringensis (strain DSM 13258 / CIP 107369 / LMG 19739 / B1)</name>
    <name type="common">Muricauda ruestringensis</name>
    <dbReference type="NCBI Taxonomy" id="886377"/>
    <lineage>
        <taxon>Bacteria</taxon>
        <taxon>Pseudomonadati</taxon>
        <taxon>Bacteroidota</taxon>
        <taxon>Flavobacteriia</taxon>
        <taxon>Flavobacteriales</taxon>
        <taxon>Flavobacteriaceae</taxon>
        <taxon>Flagellimonas</taxon>
    </lineage>
</organism>
<name>G2PR59_ALLRU</name>
<sequence>MKTVWLNLPVKDIKKSKEFFKAIGFKENPRHKNAEHLGSFYIGENNFVLMLFPENTFKGFAQNEISDTQKGTEVLINIDAQNKSEVDTMAKTVQKAGGKIFAEPGESDGWMYAFGFEDLDGHRWSMLYMDMEKMSG</sequence>
<accession>G2PR59</accession>
<dbReference type="RefSeq" id="WP_014031524.1">
    <property type="nucleotide sequence ID" value="NC_015945.1"/>
</dbReference>
<keyword evidence="3" id="KW-1185">Reference proteome</keyword>
<dbReference type="HOGENOM" id="CLU_046006_21_0_10"/>
<gene>
    <name evidence="2" type="ordered locus">Murru_0184</name>
</gene>
<reference evidence="2 3" key="2">
    <citation type="journal article" date="2012" name="Stand. Genomic Sci.">
        <title>Complete genome sequence of the facultatively anaerobic, appendaged bacterium Muricauda ruestringensis type strain (B1(T)).</title>
        <authorList>
            <person name="Huntemann M."/>
            <person name="Teshima H."/>
            <person name="Lapidus A."/>
            <person name="Nolan M."/>
            <person name="Lucas S."/>
            <person name="Hammon N."/>
            <person name="Deshpande S."/>
            <person name="Cheng J.F."/>
            <person name="Tapia R."/>
            <person name="Goodwin L.A."/>
            <person name="Pitluck S."/>
            <person name="Liolios K."/>
            <person name="Pagani I."/>
            <person name="Ivanova N."/>
            <person name="Mavromatis K."/>
            <person name="Mikhailova N."/>
            <person name="Pati A."/>
            <person name="Chen A."/>
            <person name="Palaniappan K."/>
            <person name="Land M."/>
            <person name="Hauser L."/>
            <person name="Pan C."/>
            <person name="Brambilla E.M."/>
            <person name="Rohde M."/>
            <person name="Spring S."/>
            <person name="Goker M."/>
            <person name="Detter J.C."/>
            <person name="Bristow J."/>
            <person name="Eisen J.A."/>
            <person name="Markowitz V."/>
            <person name="Hugenholtz P."/>
            <person name="Kyrpides N.C."/>
            <person name="Klenk H.P."/>
            <person name="Woyke T."/>
        </authorList>
    </citation>
    <scope>NUCLEOTIDE SEQUENCE [LARGE SCALE GENOMIC DNA]</scope>
    <source>
        <strain evidence="3">DSM 13258 / LMG 19739 / B1</strain>
    </source>
</reference>
<dbReference type="SUPFAM" id="SSF54593">
    <property type="entry name" value="Glyoxalase/Bleomycin resistance protein/Dihydroxybiphenyl dioxygenase"/>
    <property type="match status" value="1"/>
</dbReference>
<dbReference type="InterPro" id="IPR053863">
    <property type="entry name" value="Glyoxy/Ble-like_N"/>
</dbReference>
<dbReference type="eggNOG" id="COG3607">
    <property type="taxonomic scope" value="Bacteria"/>
</dbReference>
<dbReference type="Gene3D" id="3.10.180.10">
    <property type="entry name" value="2,3-Dihydroxybiphenyl 1,2-Dioxygenase, domain 1"/>
    <property type="match status" value="1"/>
</dbReference>
<dbReference type="Pfam" id="PF22677">
    <property type="entry name" value="Ble-like_N"/>
    <property type="match status" value="1"/>
</dbReference>
<dbReference type="InterPro" id="IPR029068">
    <property type="entry name" value="Glyas_Bleomycin-R_OHBP_Dase"/>
</dbReference>
<dbReference type="Proteomes" id="UP000008908">
    <property type="component" value="Chromosome"/>
</dbReference>
<feature type="domain" description="Glyoxalase/Bleomycin resistance-like N-terminal" evidence="1">
    <location>
        <begin position="3"/>
        <end position="29"/>
    </location>
</feature>
<protein>
    <recommendedName>
        <fullName evidence="1">Glyoxalase/Bleomycin resistance-like N-terminal domain-containing protein</fullName>
    </recommendedName>
</protein>
<proteinExistence type="predicted"/>